<feature type="chain" id="PRO_5011785945" evidence="1">
    <location>
        <begin position="25"/>
        <end position="455"/>
    </location>
</feature>
<dbReference type="Gene3D" id="2.160.20.10">
    <property type="entry name" value="Single-stranded right-handed beta-helix, Pectin lyase-like"/>
    <property type="match status" value="1"/>
</dbReference>
<dbReference type="RefSeq" id="WP_092868227.1">
    <property type="nucleotide sequence ID" value="NZ_FPCH01000002.1"/>
</dbReference>
<dbReference type="OrthoDB" id="9788772at2"/>
<reference evidence="5" key="1">
    <citation type="submission" date="2016-10" db="EMBL/GenBank/DDBJ databases">
        <authorList>
            <person name="Varghese N."/>
            <person name="Submissions S."/>
        </authorList>
    </citation>
    <scope>NUCLEOTIDE SEQUENCE [LARGE SCALE GENOMIC DNA]</scope>
    <source>
        <strain evidence="5">DSM 1565</strain>
    </source>
</reference>
<dbReference type="STRING" id="51670.SAMN04488557_2580"/>
<dbReference type="InterPro" id="IPR024535">
    <property type="entry name" value="RHGA/B-epi-like_pectate_lyase"/>
</dbReference>
<keyword evidence="1" id="KW-0732">Signal</keyword>
<dbReference type="Pfam" id="PF13229">
    <property type="entry name" value="Beta_helix"/>
    <property type="match status" value="1"/>
</dbReference>
<dbReference type="InterPro" id="IPR022388">
    <property type="entry name" value="CHP03808"/>
</dbReference>
<evidence type="ECO:0000259" key="2">
    <source>
        <dbReference type="Pfam" id="PF12708"/>
    </source>
</evidence>
<sequence>MTFDRRSVLGAGLGLGAAATVVHAADKRPVTSPGTPPAAASDLAPRLVPNDVQDQTAALQAIIDAAAKADTPVILPSGTFIVSDLKLRMGTRLIGSARATILAYGGGDAFVTADNTDGLAIKGIVFDCAYKTFDRTRADGAVTISRSKDLRLSELEIRNSAANGLSLFACGGHINDVTITGALDAGLKSLDAVGIDIKGNTISDCGNNGILVWRSAPGEDGSIVSGNRISKIRSASGGTGEYGNGINVFRAGSVLVSGNRISDCAYTAVRGNSASNIQIIANSCERLGEVALYAEFGFQGAIIANNVVDTAATGISVTNFNEGGRLAVIQGNLIRNLFRREQEPQDKRGEGIGVEADAVVSGNTIENAPTVGIQIGWGSFMRDVAATGNVIRHARVGISVTGAGDAGKCLIANNLISNAQDGAIREMEFGKMTGPDLIDRQGASNRVQLAGNIAV</sequence>
<dbReference type="NCBIfam" id="TIGR03808">
    <property type="entry name" value="RR_plus_rpt_1"/>
    <property type="match status" value="1"/>
</dbReference>
<evidence type="ECO:0000313" key="5">
    <source>
        <dbReference type="Proteomes" id="UP000199423"/>
    </source>
</evidence>
<dbReference type="SMART" id="SM00710">
    <property type="entry name" value="PbH1"/>
    <property type="match status" value="8"/>
</dbReference>
<dbReference type="InterPro" id="IPR011050">
    <property type="entry name" value="Pectin_lyase_fold/virulence"/>
</dbReference>
<dbReference type="InterPro" id="IPR039448">
    <property type="entry name" value="Beta_helix"/>
</dbReference>
<dbReference type="AlphaFoldDB" id="A0A1I7NLB5"/>
<dbReference type="Pfam" id="PF12708">
    <property type="entry name" value="Pect-lyase_RHGA_epim"/>
    <property type="match status" value="1"/>
</dbReference>
<dbReference type="NCBIfam" id="TIGR03807">
    <property type="entry name" value="RR_fam_repeat"/>
    <property type="match status" value="2"/>
</dbReference>
<feature type="domain" description="Rhamnogalacturonase A/B/Epimerase-like pectate lyase" evidence="2">
    <location>
        <begin position="49"/>
        <end position="207"/>
    </location>
</feature>
<evidence type="ECO:0000313" key="4">
    <source>
        <dbReference type="EMBL" id="SFV35437.1"/>
    </source>
</evidence>
<dbReference type="SUPFAM" id="SSF51126">
    <property type="entry name" value="Pectin lyase-like"/>
    <property type="match status" value="2"/>
</dbReference>
<gene>
    <name evidence="4" type="ORF">SAMN04488557_2580</name>
</gene>
<dbReference type="EMBL" id="FPCH01000002">
    <property type="protein sequence ID" value="SFV35437.1"/>
    <property type="molecule type" value="Genomic_DNA"/>
</dbReference>
<feature type="signal peptide" evidence="1">
    <location>
        <begin position="1"/>
        <end position="24"/>
    </location>
</feature>
<dbReference type="InterPro" id="IPR006311">
    <property type="entry name" value="TAT_signal"/>
</dbReference>
<evidence type="ECO:0000259" key="3">
    <source>
        <dbReference type="Pfam" id="PF13229"/>
    </source>
</evidence>
<evidence type="ECO:0000256" key="1">
    <source>
        <dbReference type="SAM" id="SignalP"/>
    </source>
</evidence>
<proteinExistence type="predicted"/>
<keyword evidence="5" id="KW-1185">Reference proteome</keyword>
<protein>
    <submittedName>
        <fullName evidence="4">Twin-arg-translocated uncharacterized repeat-containing protein</fullName>
    </submittedName>
</protein>
<feature type="domain" description="Right handed beta helix" evidence="3">
    <location>
        <begin position="223"/>
        <end position="384"/>
    </location>
</feature>
<name>A0A1I7NLB5_9HYPH</name>
<dbReference type="InterPro" id="IPR012334">
    <property type="entry name" value="Pectin_lyas_fold"/>
</dbReference>
<dbReference type="PROSITE" id="PS51318">
    <property type="entry name" value="TAT"/>
    <property type="match status" value="1"/>
</dbReference>
<dbReference type="InterPro" id="IPR006626">
    <property type="entry name" value="PbH1"/>
</dbReference>
<dbReference type="InterPro" id="IPR022444">
    <property type="entry name" value="Cofactor-bd_rpt"/>
</dbReference>
<dbReference type="Proteomes" id="UP000199423">
    <property type="component" value="Unassembled WGS sequence"/>
</dbReference>
<accession>A0A1I7NLB5</accession>
<organism evidence="4 5">
    <name type="scientific">Hyphomicrobium facile</name>
    <dbReference type="NCBI Taxonomy" id="51670"/>
    <lineage>
        <taxon>Bacteria</taxon>
        <taxon>Pseudomonadati</taxon>
        <taxon>Pseudomonadota</taxon>
        <taxon>Alphaproteobacteria</taxon>
        <taxon>Hyphomicrobiales</taxon>
        <taxon>Hyphomicrobiaceae</taxon>
        <taxon>Hyphomicrobium</taxon>
    </lineage>
</organism>